<feature type="domain" description="HTH luxR-type" evidence="7">
    <location>
        <begin position="148"/>
        <end position="213"/>
    </location>
</feature>
<dbReference type="InterPro" id="IPR058245">
    <property type="entry name" value="NreC/VraR/RcsB-like_REC"/>
</dbReference>
<reference evidence="9" key="1">
    <citation type="submission" date="2020-03" db="EMBL/GenBank/DDBJ databases">
        <title>Draft sequencing of Paenibacilllus sp. S3N08.</title>
        <authorList>
            <person name="Kim D.-U."/>
        </authorList>
    </citation>
    <scope>NUCLEOTIDE SEQUENCE</scope>
    <source>
        <strain evidence="9">S3N08</strain>
    </source>
</reference>
<dbReference type="InterPro" id="IPR011006">
    <property type="entry name" value="CheY-like_superfamily"/>
</dbReference>
<dbReference type="PROSITE" id="PS50043">
    <property type="entry name" value="HTH_LUXR_2"/>
    <property type="match status" value="1"/>
</dbReference>
<evidence type="ECO:0000256" key="5">
    <source>
        <dbReference type="ARBA" id="ARBA00023163"/>
    </source>
</evidence>
<accession>A0ABX0JDL5</accession>
<evidence type="ECO:0000256" key="4">
    <source>
        <dbReference type="ARBA" id="ARBA00023125"/>
    </source>
</evidence>
<dbReference type="InterPro" id="IPR001789">
    <property type="entry name" value="Sig_transdc_resp-reg_receiver"/>
</dbReference>
<comment type="caution">
    <text evidence="9">The sequence shown here is derived from an EMBL/GenBank/DDBJ whole genome shotgun (WGS) entry which is preliminary data.</text>
</comment>
<proteinExistence type="predicted"/>
<keyword evidence="5" id="KW-0804">Transcription</keyword>
<protein>
    <submittedName>
        <fullName evidence="9">Response regulator transcription factor</fullName>
    </submittedName>
</protein>
<evidence type="ECO:0000256" key="3">
    <source>
        <dbReference type="ARBA" id="ARBA00023015"/>
    </source>
</evidence>
<dbReference type="SUPFAM" id="SSF52172">
    <property type="entry name" value="CheY-like"/>
    <property type="match status" value="1"/>
</dbReference>
<dbReference type="PRINTS" id="PR00038">
    <property type="entry name" value="HTHLUXR"/>
</dbReference>
<dbReference type="InterPro" id="IPR039420">
    <property type="entry name" value="WalR-like"/>
</dbReference>
<dbReference type="InterPro" id="IPR016032">
    <property type="entry name" value="Sig_transdc_resp-reg_C-effctor"/>
</dbReference>
<dbReference type="PANTHER" id="PTHR43214">
    <property type="entry name" value="TWO-COMPONENT RESPONSE REGULATOR"/>
    <property type="match status" value="1"/>
</dbReference>
<evidence type="ECO:0000259" key="7">
    <source>
        <dbReference type="PROSITE" id="PS50043"/>
    </source>
</evidence>
<dbReference type="PROSITE" id="PS50110">
    <property type="entry name" value="RESPONSE_REGULATORY"/>
    <property type="match status" value="1"/>
</dbReference>
<evidence type="ECO:0000313" key="10">
    <source>
        <dbReference type="Proteomes" id="UP001165962"/>
    </source>
</evidence>
<gene>
    <name evidence="9" type="ORF">G9U52_23565</name>
</gene>
<evidence type="ECO:0000256" key="6">
    <source>
        <dbReference type="PROSITE-ProRule" id="PRU00169"/>
    </source>
</evidence>
<name>A0ABX0JDL5_9BACL</name>
<dbReference type="InterPro" id="IPR036388">
    <property type="entry name" value="WH-like_DNA-bd_sf"/>
</dbReference>
<dbReference type="InterPro" id="IPR000792">
    <property type="entry name" value="Tscrpt_reg_LuxR_C"/>
</dbReference>
<dbReference type="CDD" id="cd17535">
    <property type="entry name" value="REC_NarL-like"/>
    <property type="match status" value="1"/>
</dbReference>
<dbReference type="SMART" id="SM00448">
    <property type="entry name" value="REC"/>
    <property type="match status" value="1"/>
</dbReference>
<dbReference type="SMART" id="SM00421">
    <property type="entry name" value="HTH_LUXR"/>
    <property type="match status" value="1"/>
</dbReference>
<evidence type="ECO:0000256" key="2">
    <source>
        <dbReference type="ARBA" id="ARBA00023012"/>
    </source>
</evidence>
<dbReference type="RefSeq" id="WP_166153099.1">
    <property type="nucleotide sequence ID" value="NZ_JAAOIW010000009.1"/>
</dbReference>
<keyword evidence="10" id="KW-1185">Reference proteome</keyword>
<feature type="domain" description="Response regulatory" evidence="8">
    <location>
        <begin position="3"/>
        <end position="118"/>
    </location>
</feature>
<dbReference type="PANTHER" id="PTHR43214:SF1">
    <property type="entry name" value="TRANSCRIPTIONAL REGULATORY PROTEIN COMA"/>
    <property type="match status" value="1"/>
</dbReference>
<dbReference type="CDD" id="cd06170">
    <property type="entry name" value="LuxR_C_like"/>
    <property type="match status" value="1"/>
</dbReference>
<evidence type="ECO:0000256" key="1">
    <source>
        <dbReference type="ARBA" id="ARBA00022553"/>
    </source>
</evidence>
<organism evidence="9 10">
    <name type="scientific">Paenibacillus agricola</name>
    <dbReference type="NCBI Taxonomy" id="2716264"/>
    <lineage>
        <taxon>Bacteria</taxon>
        <taxon>Bacillati</taxon>
        <taxon>Bacillota</taxon>
        <taxon>Bacilli</taxon>
        <taxon>Bacillales</taxon>
        <taxon>Paenibacillaceae</taxon>
        <taxon>Paenibacillus</taxon>
    </lineage>
</organism>
<feature type="modified residue" description="4-aspartylphosphate" evidence="6">
    <location>
        <position position="53"/>
    </location>
</feature>
<keyword evidence="4" id="KW-0238">DNA-binding</keyword>
<dbReference type="Pfam" id="PF00196">
    <property type="entry name" value="GerE"/>
    <property type="match status" value="1"/>
</dbReference>
<keyword evidence="1 6" id="KW-0597">Phosphoprotein</keyword>
<evidence type="ECO:0000313" key="9">
    <source>
        <dbReference type="EMBL" id="NHN32803.1"/>
    </source>
</evidence>
<dbReference type="EMBL" id="JAAOIW010000009">
    <property type="protein sequence ID" value="NHN32803.1"/>
    <property type="molecule type" value="Genomic_DNA"/>
</dbReference>
<dbReference type="Gene3D" id="1.10.10.10">
    <property type="entry name" value="Winged helix-like DNA-binding domain superfamily/Winged helix DNA-binding domain"/>
    <property type="match status" value="1"/>
</dbReference>
<evidence type="ECO:0000259" key="8">
    <source>
        <dbReference type="PROSITE" id="PS50110"/>
    </source>
</evidence>
<dbReference type="SUPFAM" id="SSF46894">
    <property type="entry name" value="C-terminal effector domain of the bipartite response regulators"/>
    <property type="match status" value="1"/>
</dbReference>
<sequence>MLHILMVDDHPSVMEGTKMMLEKESDFQVSFCFPEDEVVQIVTSNAFDVMLFDLNMPGINGIELTKMVLAAQPKAVILIFTGLDITPYFHQLIELGVAGFISKTATQEHLVSSIRCAIRKEAVIPLTLLRELNKNKYRDKLKAGEDKGGDEAMQMIPREIEIIKEIAKGKTNKMIAEMMLMSQRSLEYALTQVFQKLQVHSRLEAVTKSKRLGIITDGDFL</sequence>
<keyword evidence="3" id="KW-0805">Transcription regulation</keyword>
<dbReference type="Proteomes" id="UP001165962">
    <property type="component" value="Unassembled WGS sequence"/>
</dbReference>
<dbReference type="Gene3D" id="3.40.50.2300">
    <property type="match status" value="1"/>
</dbReference>
<keyword evidence="2" id="KW-0902">Two-component regulatory system</keyword>
<dbReference type="Pfam" id="PF00072">
    <property type="entry name" value="Response_reg"/>
    <property type="match status" value="1"/>
</dbReference>